<dbReference type="InterPro" id="IPR036236">
    <property type="entry name" value="Znf_C2H2_sf"/>
</dbReference>
<protein>
    <recommendedName>
        <fullName evidence="6">C2H2-type domain-containing protein</fullName>
    </recommendedName>
</protein>
<dbReference type="Gene3D" id="3.30.160.60">
    <property type="entry name" value="Classic Zinc Finger"/>
    <property type="match status" value="1"/>
</dbReference>
<dbReference type="Proteomes" id="UP001162483">
    <property type="component" value="Unassembled WGS sequence"/>
</dbReference>
<keyword evidence="1" id="KW-0479">Metal-binding</keyword>
<comment type="caution">
    <text evidence="7">The sequence shown here is derived from an EMBL/GenBank/DDBJ whole genome shotgun (WGS) entry which is preliminary data.</text>
</comment>
<dbReference type="SMART" id="SM00355">
    <property type="entry name" value="ZnF_C2H2"/>
    <property type="match status" value="1"/>
</dbReference>
<proteinExistence type="predicted"/>
<dbReference type="SUPFAM" id="SSF57667">
    <property type="entry name" value="beta-beta-alpha zinc fingers"/>
    <property type="match status" value="1"/>
</dbReference>
<organism evidence="7 8">
    <name type="scientific">Staurois parvus</name>
    <dbReference type="NCBI Taxonomy" id="386267"/>
    <lineage>
        <taxon>Eukaryota</taxon>
        <taxon>Metazoa</taxon>
        <taxon>Chordata</taxon>
        <taxon>Craniata</taxon>
        <taxon>Vertebrata</taxon>
        <taxon>Euteleostomi</taxon>
        <taxon>Amphibia</taxon>
        <taxon>Batrachia</taxon>
        <taxon>Anura</taxon>
        <taxon>Neobatrachia</taxon>
        <taxon>Ranoidea</taxon>
        <taxon>Ranidae</taxon>
        <taxon>Staurois</taxon>
    </lineage>
</organism>
<evidence type="ECO:0000256" key="5">
    <source>
        <dbReference type="PROSITE-ProRule" id="PRU00042"/>
    </source>
</evidence>
<evidence type="ECO:0000313" key="8">
    <source>
        <dbReference type="Proteomes" id="UP001162483"/>
    </source>
</evidence>
<feature type="domain" description="C2H2-type" evidence="6">
    <location>
        <begin position="9"/>
        <end position="33"/>
    </location>
</feature>
<dbReference type="PROSITE" id="PS50157">
    <property type="entry name" value="ZINC_FINGER_C2H2_2"/>
    <property type="match status" value="1"/>
</dbReference>
<keyword evidence="4" id="KW-0862">Zinc</keyword>
<evidence type="ECO:0000256" key="4">
    <source>
        <dbReference type="ARBA" id="ARBA00022833"/>
    </source>
</evidence>
<dbReference type="EMBL" id="CATNWA010019348">
    <property type="protein sequence ID" value="CAI9612726.1"/>
    <property type="molecule type" value="Genomic_DNA"/>
</dbReference>
<keyword evidence="3 5" id="KW-0863">Zinc-finger</keyword>
<evidence type="ECO:0000256" key="1">
    <source>
        <dbReference type="ARBA" id="ARBA00022723"/>
    </source>
</evidence>
<reference evidence="7" key="1">
    <citation type="submission" date="2023-05" db="EMBL/GenBank/DDBJ databases">
        <authorList>
            <person name="Stuckert A."/>
        </authorList>
    </citation>
    <scope>NUCLEOTIDE SEQUENCE</scope>
</reference>
<dbReference type="PANTHER" id="PTHR23235">
    <property type="entry name" value="KRUEPPEL-LIKE TRANSCRIPTION FACTOR"/>
    <property type="match status" value="1"/>
</dbReference>
<gene>
    <name evidence="7" type="ORF">SPARVUS_LOCUS14747821</name>
</gene>
<keyword evidence="8" id="KW-1185">Reference proteome</keyword>
<sequence length="33" mass="3830">MMHAGARPYSCSECGKSFTKKSHLVRHQRIHMD</sequence>
<keyword evidence="2" id="KW-0677">Repeat</keyword>
<dbReference type="Pfam" id="PF00096">
    <property type="entry name" value="zf-C2H2"/>
    <property type="match status" value="1"/>
</dbReference>
<evidence type="ECO:0000256" key="2">
    <source>
        <dbReference type="ARBA" id="ARBA00022737"/>
    </source>
</evidence>
<dbReference type="PROSITE" id="PS00028">
    <property type="entry name" value="ZINC_FINGER_C2H2_1"/>
    <property type="match status" value="1"/>
</dbReference>
<accession>A0ABN9GVY0</accession>
<evidence type="ECO:0000259" key="6">
    <source>
        <dbReference type="PROSITE" id="PS50157"/>
    </source>
</evidence>
<evidence type="ECO:0000313" key="7">
    <source>
        <dbReference type="EMBL" id="CAI9612726.1"/>
    </source>
</evidence>
<dbReference type="PANTHER" id="PTHR23235:SF178">
    <property type="entry name" value="C2H2-TYPE DOMAIN-CONTAINING PROTEIN-RELATED"/>
    <property type="match status" value="1"/>
</dbReference>
<evidence type="ECO:0000256" key="3">
    <source>
        <dbReference type="ARBA" id="ARBA00022771"/>
    </source>
</evidence>
<name>A0ABN9GVY0_9NEOB</name>
<dbReference type="InterPro" id="IPR013087">
    <property type="entry name" value="Znf_C2H2_type"/>
</dbReference>